<dbReference type="GO" id="GO:0016887">
    <property type="term" value="F:ATP hydrolysis activity"/>
    <property type="evidence" value="ECO:0007669"/>
    <property type="project" value="InterPro"/>
</dbReference>
<dbReference type="OrthoDB" id="9791546at2"/>
<dbReference type="Proteomes" id="UP000243591">
    <property type="component" value="Chromosome"/>
</dbReference>
<dbReference type="SMART" id="SM00382">
    <property type="entry name" value="AAA"/>
    <property type="match status" value="1"/>
</dbReference>
<dbReference type="InterPro" id="IPR003439">
    <property type="entry name" value="ABC_transporter-like_ATP-bd"/>
</dbReference>
<feature type="domain" description="ABC transporter" evidence="4">
    <location>
        <begin position="2"/>
        <end position="203"/>
    </location>
</feature>
<evidence type="ECO:0000313" key="7">
    <source>
        <dbReference type="Proteomes" id="UP000243591"/>
    </source>
</evidence>
<dbReference type="PANTHER" id="PTHR42781">
    <property type="entry name" value="SPERMIDINE/PUTRESCINE IMPORT ATP-BINDING PROTEIN POTA"/>
    <property type="match status" value="1"/>
</dbReference>
<name>A0A1D2K7L1_BROTH</name>
<evidence type="ECO:0000256" key="1">
    <source>
        <dbReference type="ARBA" id="ARBA00022448"/>
    </source>
</evidence>
<keyword evidence="2" id="KW-0547">Nucleotide-binding</keyword>
<organism evidence="5 7">
    <name type="scientific">Brochothrix thermosphacta</name>
    <name type="common">Microbacterium thermosphactum</name>
    <dbReference type="NCBI Taxonomy" id="2756"/>
    <lineage>
        <taxon>Bacteria</taxon>
        <taxon>Bacillati</taxon>
        <taxon>Bacillota</taxon>
        <taxon>Bacilli</taxon>
        <taxon>Bacillales</taxon>
        <taxon>Listeriaceae</taxon>
        <taxon>Brochothrix</taxon>
    </lineage>
</organism>
<evidence type="ECO:0000256" key="3">
    <source>
        <dbReference type="ARBA" id="ARBA00022840"/>
    </source>
</evidence>
<dbReference type="STRING" id="2756.BFR44_04625"/>
<dbReference type="EMBL" id="CP023483">
    <property type="protein sequence ID" value="ATF26921.1"/>
    <property type="molecule type" value="Genomic_DNA"/>
</dbReference>
<evidence type="ECO:0000256" key="2">
    <source>
        <dbReference type="ARBA" id="ARBA00022741"/>
    </source>
</evidence>
<evidence type="ECO:0000313" key="8">
    <source>
        <dbReference type="Proteomes" id="UP000270190"/>
    </source>
</evidence>
<dbReference type="Proteomes" id="UP000270190">
    <property type="component" value="Unassembled WGS sequence"/>
</dbReference>
<accession>A0A1D2K7L1</accession>
<keyword evidence="1" id="KW-0813">Transport</keyword>
<proteinExistence type="predicted"/>
<dbReference type="Gene3D" id="3.40.50.300">
    <property type="entry name" value="P-loop containing nucleotide triphosphate hydrolases"/>
    <property type="match status" value="1"/>
</dbReference>
<sequence>MIETQKLTKKFGNKVVLQPLSLIIEEGDFVVITGRSGSGKTTLLNILSLLEAPSSGILKHNGEMNLSRRATRQLKRDSYAYLFQNYGLIEEETVAANISIALAKKSKQQHSQIISSALAKVGLKNYEKQHIYELSGGQQQRVALARVIAKKTRWLFADEPTGNLDEANRELVFKLLKDLHTKGCTIVLVTHDSYMAKLATKTVHL</sequence>
<dbReference type="PANTHER" id="PTHR42781:SF9">
    <property type="entry name" value="AMINO ACID ABC TRANSPORTER, ATP-BINDING PROTEIN-RELATED"/>
    <property type="match status" value="1"/>
</dbReference>
<reference evidence="8" key="3">
    <citation type="submission" date="2018-04" db="EMBL/GenBank/DDBJ databases">
        <authorList>
            <person name="Illikoud N."/>
        </authorList>
    </citation>
    <scope>NUCLEOTIDE SEQUENCE [LARGE SCALE GENOMIC DNA]</scope>
</reference>
<evidence type="ECO:0000313" key="5">
    <source>
        <dbReference type="EMBL" id="ATF26921.1"/>
    </source>
</evidence>
<dbReference type="RefSeq" id="WP_069125142.1">
    <property type="nucleotide sequence ID" value="NZ_CBCPIX010000002.1"/>
</dbReference>
<dbReference type="AlphaFoldDB" id="A0A1D2K7L1"/>
<dbReference type="KEGG" id="bths:CNY62_11445"/>
<keyword evidence="7" id="KW-1185">Reference proteome</keyword>
<keyword evidence="3 5" id="KW-0067">ATP-binding</keyword>
<reference evidence="5 7" key="1">
    <citation type="submission" date="2017-09" db="EMBL/GenBank/DDBJ databases">
        <title>Complete Genome Sequences of Two Strains of the Meat Spoilage Bacterium Brochothrix thermosphacta Isolated from Ground Chicken.</title>
        <authorList>
            <person name="Paoli G.C."/>
            <person name="Wijey C."/>
            <person name="Chen C.-Y."/>
            <person name="Nguyen L."/>
            <person name="Yan X."/>
            <person name="Irwin P.L."/>
        </authorList>
    </citation>
    <scope>NUCLEOTIDE SEQUENCE [LARGE SCALE GENOMIC DNA]</scope>
    <source>
        <strain evidence="5 7">BI</strain>
    </source>
</reference>
<dbReference type="GO" id="GO:0005524">
    <property type="term" value="F:ATP binding"/>
    <property type="evidence" value="ECO:0007669"/>
    <property type="project" value="UniProtKB-KW"/>
</dbReference>
<dbReference type="PROSITE" id="PS00211">
    <property type="entry name" value="ABC_TRANSPORTER_1"/>
    <property type="match status" value="1"/>
</dbReference>
<dbReference type="InterPro" id="IPR017871">
    <property type="entry name" value="ABC_transporter-like_CS"/>
</dbReference>
<dbReference type="Pfam" id="PF00005">
    <property type="entry name" value="ABC_tran"/>
    <property type="match status" value="1"/>
</dbReference>
<evidence type="ECO:0000259" key="4">
    <source>
        <dbReference type="PROSITE" id="PS50893"/>
    </source>
</evidence>
<evidence type="ECO:0000313" key="6">
    <source>
        <dbReference type="EMBL" id="SPP27687.1"/>
    </source>
</evidence>
<gene>
    <name evidence="6" type="ORF">BTBSAS_180039</name>
    <name evidence="5" type="ORF">CNY62_11445</name>
</gene>
<dbReference type="InterPro" id="IPR050093">
    <property type="entry name" value="ABC_SmlMolc_Importer"/>
</dbReference>
<dbReference type="SUPFAM" id="SSF52540">
    <property type="entry name" value="P-loop containing nucleoside triphosphate hydrolases"/>
    <property type="match status" value="1"/>
</dbReference>
<dbReference type="EMBL" id="OUNC01000010">
    <property type="protein sequence ID" value="SPP27687.1"/>
    <property type="molecule type" value="Genomic_DNA"/>
</dbReference>
<dbReference type="InterPro" id="IPR027417">
    <property type="entry name" value="P-loop_NTPase"/>
</dbReference>
<reference evidence="6" key="2">
    <citation type="submission" date="2018-04" db="EMBL/GenBank/DDBJ databases">
        <authorList>
            <person name="Go L.Y."/>
            <person name="Mitchell J.A."/>
        </authorList>
    </citation>
    <scope>NUCLEOTIDE SEQUENCE</scope>
    <source>
        <strain evidence="6">BSAS1 3</strain>
    </source>
</reference>
<dbReference type="PROSITE" id="PS50893">
    <property type="entry name" value="ABC_TRANSPORTER_2"/>
    <property type="match status" value="1"/>
</dbReference>
<protein>
    <submittedName>
        <fullName evidence="5">Bacteriocin ABC transporter ATP-binding protein</fullName>
    </submittedName>
    <submittedName>
        <fullName evidence="6">Putative ABC transporter ATP-binding protein</fullName>
    </submittedName>
</protein>
<dbReference type="InterPro" id="IPR003593">
    <property type="entry name" value="AAA+_ATPase"/>
</dbReference>